<dbReference type="GO" id="GO:0004197">
    <property type="term" value="F:cysteine-type endopeptidase activity"/>
    <property type="evidence" value="ECO:0007669"/>
    <property type="project" value="InterPro"/>
</dbReference>
<dbReference type="SMART" id="SM00115">
    <property type="entry name" value="CASc"/>
    <property type="match status" value="1"/>
</dbReference>
<name>A0AAN8R380_9TELE</name>
<evidence type="ECO:0000256" key="2">
    <source>
        <dbReference type="ARBA" id="ARBA00022703"/>
    </source>
</evidence>
<dbReference type="SUPFAM" id="SSF52129">
    <property type="entry name" value="Caspase-like"/>
    <property type="match status" value="1"/>
</dbReference>
<dbReference type="GO" id="GO:0006508">
    <property type="term" value="P:proteolysis"/>
    <property type="evidence" value="ECO:0007669"/>
    <property type="project" value="InterPro"/>
</dbReference>
<dbReference type="PANTHER" id="PTHR48169">
    <property type="entry name" value="DED DOMAIN-CONTAINING PROTEIN"/>
    <property type="match status" value="1"/>
</dbReference>
<dbReference type="InterPro" id="IPR033139">
    <property type="entry name" value="Caspase_cys_AS"/>
</dbReference>
<evidence type="ECO:0000313" key="7">
    <source>
        <dbReference type="Proteomes" id="UP001356427"/>
    </source>
</evidence>
<comment type="similarity">
    <text evidence="1 3">Belongs to the peptidase C14A family.</text>
</comment>
<dbReference type="PRINTS" id="PR00376">
    <property type="entry name" value="IL1BCENZYME"/>
</dbReference>
<reference evidence="6 7" key="1">
    <citation type="submission" date="2021-04" db="EMBL/GenBank/DDBJ databases">
        <authorList>
            <person name="De Guttry C."/>
            <person name="Zahm M."/>
            <person name="Klopp C."/>
            <person name="Cabau C."/>
            <person name="Louis A."/>
            <person name="Berthelot C."/>
            <person name="Parey E."/>
            <person name="Roest Crollius H."/>
            <person name="Montfort J."/>
            <person name="Robinson-Rechavi M."/>
            <person name="Bucao C."/>
            <person name="Bouchez O."/>
            <person name="Gislard M."/>
            <person name="Lluch J."/>
            <person name="Milhes M."/>
            <person name="Lampietro C."/>
            <person name="Lopez Roques C."/>
            <person name="Donnadieu C."/>
            <person name="Braasch I."/>
            <person name="Desvignes T."/>
            <person name="Postlethwait J."/>
            <person name="Bobe J."/>
            <person name="Wedekind C."/>
            <person name="Guiguen Y."/>
        </authorList>
    </citation>
    <scope>NUCLEOTIDE SEQUENCE [LARGE SCALE GENOMIC DNA]</scope>
    <source>
        <strain evidence="6">Cs_M1</strain>
        <tissue evidence="6">Blood</tissue>
    </source>
</reference>
<dbReference type="GO" id="GO:0005737">
    <property type="term" value="C:cytoplasm"/>
    <property type="evidence" value="ECO:0007669"/>
    <property type="project" value="UniProtKB-ARBA"/>
</dbReference>
<dbReference type="CDD" id="cd00032">
    <property type="entry name" value="CASc"/>
    <property type="match status" value="1"/>
</dbReference>
<dbReference type="InterPro" id="IPR029030">
    <property type="entry name" value="Caspase-like_dom_sf"/>
</dbReference>
<dbReference type="InterPro" id="IPR001309">
    <property type="entry name" value="Pept_C14_p20"/>
</dbReference>
<feature type="domain" description="Caspase family p10" evidence="4">
    <location>
        <begin position="307"/>
        <end position="349"/>
    </location>
</feature>
<keyword evidence="2" id="KW-0053">Apoptosis</keyword>
<dbReference type="InterPro" id="IPR011600">
    <property type="entry name" value="Pept_C14_caspase"/>
</dbReference>
<protein>
    <submittedName>
        <fullName evidence="6">Uncharacterized protein</fullName>
    </submittedName>
</protein>
<dbReference type="AlphaFoldDB" id="A0AAN8R380"/>
<dbReference type="InterPro" id="IPR011029">
    <property type="entry name" value="DEATH-like_dom_sf"/>
</dbReference>
<comment type="caution">
    <text evidence="6">The sequence shown here is derived from an EMBL/GenBank/DDBJ whole genome shotgun (WGS) entry which is preliminary data.</text>
</comment>
<dbReference type="Proteomes" id="UP001356427">
    <property type="component" value="Unassembled WGS sequence"/>
</dbReference>
<dbReference type="Gene3D" id="1.10.533.10">
    <property type="entry name" value="Death Domain, Fas"/>
    <property type="match status" value="1"/>
</dbReference>
<dbReference type="PROSITE" id="PS50208">
    <property type="entry name" value="CASPASE_P20"/>
    <property type="match status" value="1"/>
</dbReference>
<dbReference type="EMBL" id="JAGTTL010000016">
    <property type="protein sequence ID" value="KAK6310987.1"/>
    <property type="molecule type" value="Genomic_DNA"/>
</dbReference>
<dbReference type="PROSITE" id="PS50207">
    <property type="entry name" value="CASPASE_P10"/>
    <property type="match status" value="1"/>
</dbReference>
<dbReference type="SUPFAM" id="SSF47986">
    <property type="entry name" value="DEATH domain"/>
    <property type="match status" value="1"/>
</dbReference>
<evidence type="ECO:0000259" key="4">
    <source>
        <dbReference type="PROSITE" id="PS50207"/>
    </source>
</evidence>
<dbReference type="InterPro" id="IPR002138">
    <property type="entry name" value="Pept_C14_p10"/>
</dbReference>
<dbReference type="PROSITE" id="PS01122">
    <property type="entry name" value="CASPASE_CYS"/>
    <property type="match status" value="1"/>
</dbReference>
<evidence type="ECO:0000256" key="1">
    <source>
        <dbReference type="ARBA" id="ARBA00010134"/>
    </source>
</evidence>
<evidence type="ECO:0000313" key="6">
    <source>
        <dbReference type="EMBL" id="KAK6310987.1"/>
    </source>
</evidence>
<gene>
    <name evidence="6" type="ORF">J4Q44_G00190420</name>
</gene>
<proteinExistence type="inferred from homology"/>
<dbReference type="Gene3D" id="3.40.50.1460">
    <property type="match status" value="1"/>
</dbReference>
<dbReference type="InterPro" id="IPR015917">
    <property type="entry name" value="Pept_C14A"/>
</dbReference>
<evidence type="ECO:0000259" key="5">
    <source>
        <dbReference type="PROSITE" id="PS50208"/>
    </source>
</evidence>
<dbReference type="Pfam" id="PF02758">
    <property type="entry name" value="PYRIN"/>
    <property type="match status" value="1"/>
</dbReference>
<dbReference type="InterPro" id="IPR004020">
    <property type="entry name" value="DAPIN"/>
</dbReference>
<sequence>MDLKKLVEGTLDDLDKKGLKSFKWHLINLKEDVDGFPNIAKNKLPECADSQDTVDKMVERYESSEEACKVAAFVLRKMENHLLAKKVEEPAQQSTRAVPVQDQDQDGCMSWLRGKMKTPAEKEKEGCYSMASNCRGVCVIINNVDFGNEEKNREGSDIDAAALAKVFSWLKFKVVMCKDKTAEKIHSVLNVFSELKQLSDLQPYDVKEWVGGQFTDLKDLPKHGDAFVCCILSHGNKEGVCGTDGTVVPINKIRAPFNGEKCTILVGKPKLFFIQACRGSSRQKGVQVPKKNHVEDRDLQADDNQEQNYTLPIYSDFLVFMANVEQYVSIRNKARGSWFIQSLCRQLKDGCLRGDDIHAIITLVNAEVCRKECELPVKDEHGDVIGYEQVKQSPDSSHTLTKTLIFPAP</sequence>
<organism evidence="6 7">
    <name type="scientific">Coregonus suidteri</name>
    <dbReference type="NCBI Taxonomy" id="861788"/>
    <lineage>
        <taxon>Eukaryota</taxon>
        <taxon>Metazoa</taxon>
        <taxon>Chordata</taxon>
        <taxon>Craniata</taxon>
        <taxon>Vertebrata</taxon>
        <taxon>Euteleostomi</taxon>
        <taxon>Actinopterygii</taxon>
        <taxon>Neopterygii</taxon>
        <taxon>Teleostei</taxon>
        <taxon>Protacanthopterygii</taxon>
        <taxon>Salmoniformes</taxon>
        <taxon>Salmonidae</taxon>
        <taxon>Coregoninae</taxon>
        <taxon>Coregonus</taxon>
    </lineage>
</organism>
<dbReference type="SMART" id="SM01289">
    <property type="entry name" value="PYRIN"/>
    <property type="match status" value="1"/>
</dbReference>
<dbReference type="GO" id="GO:0006915">
    <property type="term" value="P:apoptotic process"/>
    <property type="evidence" value="ECO:0007669"/>
    <property type="project" value="UniProtKB-KW"/>
</dbReference>
<feature type="domain" description="Caspase family p20" evidence="5">
    <location>
        <begin position="134"/>
        <end position="281"/>
    </location>
</feature>
<evidence type="ECO:0000256" key="3">
    <source>
        <dbReference type="RuleBase" id="RU003971"/>
    </source>
</evidence>
<dbReference type="PANTHER" id="PTHR48169:SF7">
    <property type="entry name" value="CASPASE 10"/>
    <property type="match status" value="1"/>
</dbReference>
<dbReference type="GO" id="GO:0051604">
    <property type="term" value="P:protein maturation"/>
    <property type="evidence" value="ECO:0007669"/>
    <property type="project" value="UniProtKB-ARBA"/>
</dbReference>
<dbReference type="Pfam" id="PF00656">
    <property type="entry name" value="Peptidase_C14"/>
    <property type="match status" value="2"/>
</dbReference>
<dbReference type="GO" id="GO:0043067">
    <property type="term" value="P:regulation of programmed cell death"/>
    <property type="evidence" value="ECO:0007669"/>
    <property type="project" value="UniProtKB-ARBA"/>
</dbReference>
<keyword evidence="7" id="KW-1185">Reference proteome</keyword>
<accession>A0AAN8R380</accession>